<evidence type="ECO:0000256" key="8">
    <source>
        <dbReference type="ARBA" id="ARBA00022842"/>
    </source>
</evidence>
<proteinExistence type="inferred from homology"/>
<protein>
    <submittedName>
        <fullName evidence="10">Alkaline phosphatase</fullName>
    </submittedName>
</protein>
<reference evidence="10" key="1">
    <citation type="submission" date="2022-05" db="EMBL/GenBank/DDBJ databases">
        <authorList>
            <person name="Park J.-S."/>
        </authorList>
    </citation>
    <scope>NUCLEOTIDE SEQUENCE</scope>
    <source>
        <strain evidence="10">2012CJ34-3</strain>
    </source>
</reference>
<evidence type="ECO:0000256" key="2">
    <source>
        <dbReference type="ARBA" id="ARBA00001947"/>
    </source>
</evidence>
<dbReference type="Proteomes" id="UP001165381">
    <property type="component" value="Unassembled WGS sequence"/>
</dbReference>
<evidence type="ECO:0000256" key="3">
    <source>
        <dbReference type="ARBA" id="ARBA00005984"/>
    </source>
</evidence>
<evidence type="ECO:0000256" key="5">
    <source>
        <dbReference type="ARBA" id="ARBA00022723"/>
    </source>
</evidence>
<evidence type="ECO:0000256" key="9">
    <source>
        <dbReference type="RuleBase" id="RU003946"/>
    </source>
</evidence>
<organism evidence="10 11">
    <name type="scientific">Jejuia spongiicola</name>
    <dbReference type="NCBI Taxonomy" id="2942207"/>
    <lineage>
        <taxon>Bacteria</taxon>
        <taxon>Pseudomonadati</taxon>
        <taxon>Bacteroidota</taxon>
        <taxon>Flavobacteriia</taxon>
        <taxon>Flavobacteriales</taxon>
        <taxon>Flavobacteriaceae</taxon>
        <taxon>Jejuia</taxon>
    </lineage>
</organism>
<evidence type="ECO:0000313" key="10">
    <source>
        <dbReference type="EMBL" id="MCL6293527.1"/>
    </source>
</evidence>
<comment type="similarity">
    <text evidence="3 9">Belongs to the alkaline phosphatase family.</text>
</comment>
<comment type="caution">
    <text evidence="10">The sequence shown here is derived from an EMBL/GenBank/DDBJ whole genome shotgun (WGS) entry which is preliminary data.</text>
</comment>
<dbReference type="InterPro" id="IPR017850">
    <property type="entry name" value="Alkaline_phosphatase_core_sf"/>
</dbReference>
<keyword evidence="4" id="KW-0597">Phosphoprotein</keyword>
<evidence type="ECO:0000256" key="1">
    <source>
        <dbReference type="ARBA" id="ARBA00001946"/>
    </source>
</evidence>
<evidence type="ECO:0000256" key="7">
    <source>
        <dbReference type="ARBA" id="ARBA00022833"/>
    </source>
</evidence>
<dbReference type="Pfam" id="PF00245">
    <property type="entry name" value="Alk_phosphatase"/>
    <property type="match status" value="1"/>
</dbReference>
<keyword evidence="5" id="KW-0479">Metal-binding</keyword>
<gene>
    <name evidence="10" type="ORF">M3P09_00840</name>
</gene>
<dbReference type="PRINTS" id="PR00113">
    <property type="entry name" value="ALKPHPHTASE"/>
</dbReference>
<evidence type="ECO:0000313" key="11">
    <source>
        <dbReference type="Proteomes" id="UP001165381"/>
    </source>
</evidence>
<dbReference type="InterPro" id="IPR001952">
    <property type="entry name" value="Alkaline_phosphatase"/>
</dbReference>
<evidence type="ECO:0000256" key="6">
    <source>
        <dbReference type="ARBA" id="ARBA00022801"/>
    </source>
</evidence>
<dbReference type="RefSeq" id="WP_249971676.1">
    <property type="nucleotide sequence ID" value="NZ_JAMFLZ010000001.1"/>
</dbReference>
<dbReference type="Gene3D" id="3.40.720.10">
    <property type="entry name" value="Alkaline Phosphatase, subunit A"/>
    <property type="match status" value="1"/>
</dbReference>
<comment type="cofactor">
    <cofactor evidence="1">
        <name>Mg(2+)</name>
        <dbReference type="ChEBI" id="CHEBI:18420"/>
    </cofactor>
</comment>
<keyword evidence="11" id="KW-1185">Reference proteome</keyword>
<sequence>MKYFKISFTLLSAFMLISGCKPIEAEKKEVKKAPKNVILLIGDGMGVSQVSSSFYFGNENPSFERFKQIGFIKTSSQSDLITDSAAGATAFSAGIKTYNGAIGVDQDTLSVPLITDKASESQLATGVISTSSITHATPASFFSHVKSRNMQEEIAAQLPESTIDFFAGAGNNFFFKRKDSVDLGVVFSKNDFIVDTISLKKPQNFDLNKKYGYLLAPIQMPRMSEGRGDFLSDATRLGVEYLSKNEHGFFLMVEGSQIDWGGHENDSDYIVEEVKDFSKAIGEALDFAEKDGNTLVVVTADHETGGYTLASENGNYNKIKGSFSTGGHSATLIPVFAYGPGSENFQGIYENNLIYNKIIQLTNWGSKKTDDL</sequence>
<dbReference type="SUPFAM" id="SSF53649">
    <property type="entry name" value="Alkaline phosphatase-like"/>
    <property type="match status" value="1"/>
</dbReference>
<dbReference type="PANTHER" id="PTHR11596:SF5">
    <property type="entry name" value="ALKALINE PHOSPHATASE"/>
    <property type="match status" value="1"/>
</dbReference>
<keyword evidence="8" id="KW-0460">Magnesium</keyword>
<dbReference type="PROSITE" id="PS51257">
    <property type="entry name" value="PROKAR_LIPOPROTEIN"/>
    <property type="match status" value="1"/>
</dbReference>
<accession>A0ABT0Q979</accession>
<name>A0ABT0Q979_9FLAO</name>
<keyword evidence="7" id="KW-0862">Zinc</keyword>
<dbReference type="PROSITE" id="PS00123">
    <property type="entry name" value="ALKALINE_PHOSPHATASE"/>
    <property type="match status" value="1"/>
</dbReference>
<dbReference type="InterPro" id="IPR018299">
    <property type="entry name" value="Alkaline_phosphatase_AS"/>
</dbReference>
<dbReference type="CDD" id="cd16012">
    <property type="entry name" value="ALP"/>
    <property type="match status" value="1"/>
</dbReference>
<dbReference type="EMBL" id="JAMFLZ010000001">
    <property type="protein sequence ID" value="MCL6293527.1"/>
    <property type="molecule type" value="Genomic_DNA"/>
</dbReference>
<comment type="cofactor">
    <cofactor evidence="2">
        <name>Zn(2+)</name>
        <dbReference type="ChEBI" id="CHEBI:29105"/>
    </cofactor>
</comment>
<dbReference type="PANTHER" id="PTHR11596">
    <property type="entry name" value="ALKALINE PHOSPHATASE"/>
    <property type="match status" value="1"/>
</dbReference>
<dbReference type="SMART" id="SM00098">
    <property type="entry name" value="alkPPc"/>
    <property type="match status" value="1"/>
</dbReference>
<keyword evidence="6" id="KW-0378">Hydrolase</keyword>
<evidence type="ECO:0000256" key="4">
    <source>
        <dbReference type="ARBA" id="ARBA00022553"/>
    </source>
</evidence>